<dbReference type="HAMAP" id="MF_02087">
    <property type="entry name" value="PLP_homeostasis"/>
    <property type="match status" value="1"/>
</dbReference>
<dbReference type="EMBL" id="VIKR01000003">
    <property type="protein sequence ID" value="TQV74062.1"/>
    <property type="molecule type" value="Genomic_DNA"/>
</dbReference>
<dbReference type="OrthoDB" id="9804072at2"/>
<evidence type="ECO:0000313" key="6">
    <source>
        <dbReference type="EMBL" id="TQV74062.1"/>
    </source>
</evidence>
<feature type="modified residue" description="N6-(pyridoxal phosphate)lysine" evidence="2 3">
    <location>
        <position position="35"/>
    </location>
</feature>
<dbReference type="Gene3D" id="3.20.20.10">
    <property type="entry name" value="Alanine racemase"/>
    <property type="match status" value="1"/>
</dbReference>
<dbReference type="PROSITE" id="PS01211">
    <property type="entry name" value="UPF0001"/>
    <property type="match status" value="1"/>
</dbReference>
<evidence type="ECO:0000256" key="4">
    <source>
        <dbReference type="RuleBase" id="RU004514"/>
    </source>
</evidence>
<proteinExistence type="inferred from homology"/>
<dbReference type="RefSeq" id="WP_142942770.1">
    <property type="nucleotide sequence ID" value="NZ_VIKR01000003.1"/>
</dbReference>
<dbReference type="AlphaFoldDB" id="A0A545TA18"/>
<name>A0A545TA18_9GAMM</name>
<dbReference type="PANTHER" id="PTHR10146:SF14">
    <property type="entry name" value="PYRIDOXAL PHOSPHATE HOMEOSTASIS PROTEIN"/>
    <property type="match status" value="1"/>
</dbReference>
<feature type="domain" description="Alanine racemase N-terminal" evidence="5">
    <location>
        <begin position="27"/>
        <end position="224"/>
    </location>
</feature>
<sequence>MTIADQIHQIRQIIQLNAQKSGRNPDHIRLMAVSKTHPVSAIQAAYESGITDFGESYVSEAVEKVKSIQNQAITWHFIGPIQSNKTRSIAENFRWVHSVDRPKIAQRLSAQRPSHLPALQICVQVNFFDEAQKKGVSKDALLDLLGFVDQQPNTVLRGLMVIPPPQSEYSKQLEQFVQVAETYHKLQNQFPSMDTLSMGMSNDIEAAIAAGSNMIRIGTAIFGPRGNNHL</sequence>
<protein>
    <recommendedName>
        <fullName evidence="2">Pyridoxal phosphate homeostasis protein</fullName>
        <shortName evidence="2">PLP homeostasis protein</shortName>
    </recommendedName>
</protein>
<comment type="cofactor">
    <cofactor evidence="3">
        <name>pyridoxal 5'-phosphate</name>
        <dbReference type="ChEBI" id="CHEBI:597326"/>
    </cofactor>
</comment>
<dbReference type="GO" id="GO:0030170">
    <property type="term" value="F:pyridoxal phosphate binding"/>
    <property type="evidence" value="ECO:0007669"/>
    <property type="project" value="UniProtKB-UniRule"/>
</dbReference>
<dbReference type="CDD" id="cd06824">
    <property type="entry name" value="PLPDE_III_Yggs_like"/>
    <property type="match status" value="1"/>
</dbReference>
<evidence type="ECO:0000256" key="3">
    <source>
        <dbReference type="PIRSR" id="PIRSR004848-1"/>
    </source>
</evidence>
<evidence type="ECO:0000313" key="7">
    <source>
        <dbReference type="Proteomes" id="UP000317839"/>
    </source>
</evidence>
<organism evidence="6 7">
    <name type="scientific">Aliikangiella marina</name>
    <dbReference type="NCBI Taxonomy" id="1712262"/>
    <lineage>
        <taxon>Bacteria</taxon>
        <taxon>Pseudomonadati</taxon>
        <taxon>Pseudomonadota</taxon>
        <taxon>Gammaproteobacteria</taxon>
        <taxon>Oceanospirillales</taxon>
        <taxon>Pleioneaceae</taxon>
        <taxon>Aliikangiella</taxon>
    </lineage>
</organism>
<dbReference type="InterPro" id="IPR029066">
    <property type="entry name" value="PLP-binding_barrel"/>
</dbReference>
<dbReference type="InterPro" id="IPR001608">
    <property type="entry name" value="Ala_racemase_N"/>
</dbReference>
<accession>A0A545TA18</accession>
<reference evidence="6 7" key="1">
    <citation type="submission" date="2019-06" db="EMBL/GenBank/DDBJ databases">
        <title>Draft genome of Aliikangiella marina GYP-15.</title>
        <authorList>
            <person name="Wang G."/>
        </authorList>
    </citation>
    <scope>NUCLEOTIDE SEQUENCE [LARGE SCALE GENOMIC DNA]</scope>
    <source>
        <strain evidence="6 7">GYP-15</strain>
    </source>
</reference>
<dbReference type="SUPFAM" id="SSF51419">
    <property type="entry name" value="PLP-binding barrel"/>
    <property type="match status" value="1"/>
</dbReference>
<evidence type="ECO:0000259" key="5">
    <source>
        <dbReference type="Pfam" id="PF01168"/>
    </source>
</evidence>
<comment type="similarity">
    <text evidence="2 4">Belongs to the pyridoxal phosphate-binding protein YggS/PROSC family.</text>
</comment>
<dbReference type="NCBIfam" id="TIGR00044">
    <property type="entry name" value="YggS family pyridoxal phosphate-dependent enzyme"/>
    <property type="match status" value="1"/>
</dbReference>
<evidence type="ECO:0000256" key="2">
    <source>
        <dbReference type="HAMAP-Rule" id="MF_02087"/>
    </source>
</evidence>
<keyword evidence="7" id="KW-1185">Reference proteome</keyword>
<comment type="caution">
    <text evidence="6">The sequence shown here is derived from an EMBL/GenBank/DDBJ whole genome shotgun (WGS) entry which is preliminary data.</text>
</comment>
<evidence type="ECO:0000256" key="1">
    <source>
        <dbReference type="ARBA" id="ARBA00022898"/>
    </source>
</evidence>
<dbReference type="PIRSF" id="PIRSF004848">
    <property type="entry name" value="YBL036c_PLPDEIII"/>
    <property type="match status" value="1"/>
</dbReference>
<keyword evidence="1 2" id="KW-0663">Pyridoxal phosphate</keyword>
<dbReference type="PANTHER" id="PTHR10146">
    <property type="entry name" value="PROLINE SYNTHETASE CO-TRANSCRIBED BACTERIAL HOMOLOG PROTEIN"/>
    <property type="match status" value="1"/>
</dbReference>
<gene>
    <name evidence="6" type="ORF">FLL45_14485</name>
</gene>
<comment type="function">
    <text evidence="2">Pyridoxal 5'-phosphate (PLP)-binding protein, which is involved in PLP homeostasis.</text>
</comment>
<dbReference type="InterPro" id="IPR011078">
    <property type="entry name" value="PyrdxlP_homeostasis"/>
</dbReference>
<dbReference type="Proteomes" id="UP000317839">
    <property type="component" value="Unassembled WGS sequence"/>
</dbReference>
<dbReference type="Pfam" id="PF01168">
    <property type="entry name" value="Ala_racemase_N"/>
    <property type="match status" value="1"/>
</dbReference>